<evidence type="ECO:0000313" key="3">
    <source>
        <dbReference type="EMBL" id="MCW3797861.1"/>
    </source>
</evidence>
<reference evidence="3 4" key="1">
    <citation type="submission" date="2022-10" db="EMBL/GenBank/DDBJ databases">
        <title>Sphingomonas sp.</title>
        <authorList>
            <person name="Jin C."/>
        </authorList>
    </citation>
    <scope>NUCLEOTIDE SEQUENCE [LARGE SCALE GENOMIC DNA]</scope>
    <source>
        <strain evidence="3 4">BN140010</strain>
    </source>
</reference>
<comment type="caution">
    <text evidence="3">The sequence shown here is derived from an EMBL/GenBank/DDBJ whole genome shotgun (WGS) entry which is preliminary data.</text>
</comment>
<proteinExistence type="predicted"/>
<protein>
    <submittedName>
        <fullName evidence="3">Alpha/beta hydrolase</fullName>
    </submittedName>
</protein>
<dbReference type="EMBL" id="JAPDOB010000002">
    <property type="protein sequence ID" value="MCW3797861.1"/>
    <property type="molecule type" value="Genomic_DNA"/>
</dbReference>
<evidence type="ECO:0000256" key="1">
    <source>
        <dbReference type="ARBA" id="ARBA00022801"/>
    </source>
</evidence>
<evidence type="ECO:0000313" key="4">
    <source>
        <dbReference type="Proteomes" id="UP001526246"/>
    </source>
</evidence>
<dbReference type="InterPro" id="IPR052382">
    <property type="entry name" value="ABHD10_acyl-thioesterase"/>
</dbReference>
<dbReference type="PANTHER" id="PTHR16138:SF7">
    <property type="entry name" value="PALMITOYL-PROTEIN THIOESTERASE ABHD10, MITOCHONDRIAL"/>
    <property type="match status" value="1"/>
</dbReference>
<dbReference type="Pfam" id="PF12146">
    <property type="entry name" value="Hydrolase_4"/>
    <property type="match status" value="1"/>
</dbReference>
<dbReference type="Proteomes" id="UP001526246">
    <property type="component" value="Unassembled WGS sequence"/>
</dbReference>
<dbReference type="GO" id="GO:0016787">
    <property type="term" value="F:hydrolase activity"/>
    <property type="evidence" value="ECO:0007669"/>
    <property type="project" value="UniProtKB-KW"/>
</dbReference>
<keyword evidence="1 3" id="KW-0378">Hydrolase</keyword>
<dbReference type="InterPro" id="IPR029058">
    <property type="entry name" value="AB_hydrolase_fold"/>
</dbReference>
<name>A0ABT3JGE8_9SPHN</name>
<organism evidence="3 4">
    <name type="scientific">Sphingomonas arvum</name>
    <dbReference type="NCBI Taxonomy" id="2992113"/>
    <lineage>
        <taxon>Bacteria</taxon>
        <taxon>Pseudomonadati</taxon>
        <taxon>Pseudomonadota</taxon>
        <taxon>Alphaproteobacteria</taxon>
        <taxon>Sphingomonadales</taxon>
        <taxon>Sphingomonadaceae</taxon>
        <taxon>Sphingomonas</taxon>
    </lineage>
</organism>
<dbReference type="RefSeq" id="WP_264882425.1">
    <property type="nucleotide sequence ID" value="NZ_JAPDOB010000002.1"/>
</dbReference>
<dbReference type="Gene3D" id="3.40.50.1820">
    <property type="entry name" value="alpha/beta hydrolase"/>
    <property type="match status" value="1"/>
</dbReference>
<feature type="domain" description="Serine aminopeptidase S33" evidence="2">
    <location>
        <begin position="25"/>
        <end position="128"/>
    </location>
</feature>
<dbReference type="SUPFAM" id="SSF53474">
    <property type="entry name" value="alpha/beta-Hydrolases"/>
    <property type="match status" value="1"/>
</dbReference>
<dbReference type="InterPro" id="IPR022742">
    <property type="entry name" value="Hydrolase_4"/>
</dbReference>
<dbReference type="PANTHER" id="PTHR16138">
    <property type="entry name" value="MYCOPHENOLIC ACID ACYL-GLUCURONIDE ESTERASE, MITOCHONDRIAL"/>
    <property type="match status" value="1"/>
</dbReference>
<sequence>MTEPDFLHLADGRRLATRVREGSGRATLLFLPGYASDMAGAKALALDGWAAECGLGLVRFDYGGTGASPGRFEDGTLDGWLADALAVADRLTDGPLIPVGSSMGGWLALLLALRRPNRVRGLLGIAAAPDFTDWGYGDADRRTLVETGRLERPNPYGGEAELTTRGFWESGQRLLLGTDIPLHCPVRLVHGDADGEVPLEVALRTKDALASADVQLWVVKGGGHRLSSPHEIRTILRAAADLIELAG</sequence>
<evidence type="ECO:0000259" key="2">
    <source>
        <dbReference type="Pfam" id="PF12146"/>
    </source>
</evidence>
<keyword evidence="4" id="KW-1185">Reference proteome</keyword>
<gene>
    <name evidence="3" type="ORF">OMW55_08600</name>
</gene>
<accession>A0ABT3JGE8</accession>